<organism evidence="1 2">
    <name type="scientific">Desulfonema magnum</name>
    <dbReference type="NCBI Taxonomy" id="45655"/>
    <lineage>
        <taxon>Bacteria</taxon>
        <taxon>Pseudomonadati</taxon>
        <taxon>Thermodesulfobacteriota</taxon>
        <taxon>Desulfobacteria</taxon>
        <taxon>Desulfobacterales</taxon>
        <taxon>Desulfococcaceae</taxon>
        <taxon>Desulfonema</taxon>
    </lineage>
</organism>
<gene>
    <name evidence="1" type="ORF">dnm_020810</name>
</gene>
<accession>A0A975BIP7</accession>
<name>A0A975BIP7_9BACT</name>
<dbReference type="EMBL" id="CP061800">
    <property type="protein sequence ID" value="QTA86063.1"/>
    <property type="molecule type" value="Genomic_DNA"/>
</dbReference>
<sequence length="44" mass="5023">MAVYMKVSEVTEVNKVPDPAETSLAELQVWHSQFLVSSADFYFQ</sequence>
<keyword evidence="2" id="KW-1185">Reference proteome</keyword>
<dbReference type="KEGG" id="dmm:dnm_020810"/>
<proteinExistence type="predicted"/>
<protein>
    <submittedName>
        <fullName evidence="1">Uncharacterized protein</fullName>
    </submittedName>
</protein>
<evidence type="ECO:0000313" key="2">
    <source>
        <dbReference type="Proteomes" id="UP000663722"/>
    </source>
</evidence>
<reference evidence="1" key="1">
    <citation type="journal article" date="2021" name="Microb. Physiol.">
        <title>Proteogenomic Insights into the Physiology of Marine, Sulfate-Reducing, Filamentous Desulfonema limicola and Desulfonema magnum.</title>
        <authorList>
            <person name="Schnaars V."/>
            <person name="Wohlbrand L."/>
            <person name="Scheve S."/>
            <person name="Hinrichs C."/>
            <person name="Reinhardt R."/>
            <person name="Rabus R."/>
        </authorList>
    </citation>
    <scope>NUCLEOTIDE SEQUENCE</scope>
    <source>
        <strain evidence="1">4be13</strain>
    </source>
</reference>
<evidence type="ECO:0000313" key="1">
    <source>
        <dbReference type="EMBL" id="QTA86063.1"/>
    </source>
</evidence>
<dbReference type="AlphaFoldDB" id="A0A975BIP7"/>
<dbReference type="Proteomes" id="UP000663722">
    <property type="component" value="Chromosome"/>
</dbReference>